<sequence length="91" mass="10506">MTISNNTVLQKMMKELQEAQIQQQHNQDITIHISKIYMLCELLLDKQESGSPLDATQQEQIAMFGEIRASKEDKHEKIDHEDANGDSIFDF</sequence>
<name>A0AB39HQC2_9BACI</name>
<dbReference type="Pfam" id="PF17261">
    <property type="entry name" value="DUF5327"/>
    <property type="match status" value="1"/>
</dbReference>
<evidence type="ECO:0000313" key="2">
    <source>
        <dbReference type="EMBL" id="XDK32695.1"/>
    </source>
</evidence>
<evidence type="ECO:0000256" key="1">
    <source>
        <dbReference type="SAM" id="MobiDB-lite"/>
    </source>
</evidence>
<protein>
    <submittedName>
        <fullName evidence="2">YwdI family protein</fullName>
    </submittedName>
</protein>
<accession>A0AB39HQC2</accession>
<feature type="compositionally biased region" description="Basic and acidic residues" evidence="1">
    <location>
        <begin position="72"/>
        <end position="83"/>
    </location>
</feature>
<gene>
    <name evidence="2" type="ORF">AB4Y30_17060</name>
</gene>
<dbReference type="AlphaFoldDB" id="A0AB39HQC2"/>
<feature type="region of interest" description="Disordered" evidence="1">
    <location>
        <begin position="72"/>
        <end position="91"/>
    </location>
</feature>
<dbReference type="InterPro" id="IPR035218">
    <property type="entry name" value="DUF5327"/>
</dbReference>
<reference evidence="2" key="1">
    <citation type="submission" date="2024-07" db="EMBL/GenBank/DDBJ databases">
        <title>Halotolerant mesophilic bacterium Ornithinibacillus sp. 4-3, sp. nov., isolated from soil.</title>
        <authorList>
            <person name="Sidarenka A.V."/>
            <person name="Guliayeva D.E."/>
            <person name="Leanovich S.I."/>
            <person name="Hileuskaya K.S."/>
            <person name="Akhremchuk A.E."/>
            <person name="Sikolenko M.A."/>
            <person name="Valentovich L.N."/>
        </authorList>
    </citation>
    <scope>NUCLEOTIDE SEQUENCE</scope>
    <source>
        <strain evidence="2">4-3</strain>
    </source>
</reference>
<dbReference type="EMBL" id="CP162599">
    <property type="protein sequence ID" value="XDK32695.1"/>
    <property type="molecule type" value="Genomic_DNA"/>
</dbReference>
<dbReference type="RefSeq" id="WP_368653383.1">
    <property type="nucleotide sequence ID" value="NZ_CP162599.1"/>
</dbReference>
<organism evidence="2">
    <name type="scientific">Ornithinibacillus sp. 4-3</name>
    <dbReference type="NCBI Taxonomy" id="3231488"/>
    <lineage>
        <taxon>Bacteria</taxon>
        <taxon>Bacillati</taxon>
        <taxon>Bacillota</taxon>
        <taxon>Bacilli</taxon>
        <taxon>Bacillales</taxon>
        <taxon>Bacillaceae</taxon>
        <taxon>Ornithinibacillus</taxon>
    </lineage>
</organism>
<proteinExistence type="predicted"/>